<dbReference type="AlphaFoldDB" id="A0A7W7ZLS5"/>
<dbReference type="InterPro" id="IPR001789">
    <property type="entry name" value="Sig_transdc_resp-reg_receiver"/>
</dbReference>
<protein>
    <submittedName>
        <fullName evidence="4">Two-component system LytT family response regulator</fullName>
    </submittedName>
</protein>
<dbReference type="InterPro" id="IPR046947">
    <property type="entry name" value="LytR-like"/>
</dbReference>
<dbReference type="EMBL" id="JACHIO010000002">
    <property type="protein sequence ID" value="MBB5062272.1"/>
    <property type="molecule type" value="Genomic_DNA"/>
</dbReference>
<feature type="domain" description="Response regulatory" evidence="2">
    <location>
        <begin position="4"/>
        <end position="117"/>
    </location>
</feature>
<keyword evidence="1" id="KW-0597">Phosphoprotein</keyword>
<evidence type="ECO:0000313" key="5">
    <source>
        <dbReference type="Proteomes" id="UP000584867"/>
    </source>
</evidence>
<gene>
    <name evidence="4" type="ORF">HDF15_000599</name>
</gene>
<dbReference type="InterPro" id="IPR007492">
    <property type="entry name" value="LytTR_DNA-bd_dom"/>
</dbReference>
<dbReference type="RefSeq" id="WP_184252761.1">
    <property type="nucleotide sequence ID" value="NZ_JACHIO010000002.1"/>
</dbReference>
<feature type="domain" description="HTH LytTR-type" evidence="3">
    <location>
        <begin position="151"/>
        <end position="255"/>
    </location>
</feature>
<dbReference type="SUPFAM" id="SSF52172">
    <property type="entry name" value="CheY-like"/>
    <property type="match status" value="1"/>
</dbReference>
<dbReference type="PROSITE" id="PS50930">
    <property type="entry name" value="HTH_LYTTR"/>
    <property type="match status" value="1"/>
</dbReference>
<dbReference type="Gene3D" id="2.40.50.1020">
    <property type="entry name" value="LytTr DNA-binding domain"/>
    <property type="match status" value="1"/>
</dbReference>
<evidence type="ECO:0000259" key="2">
    <source>
        <dbReference type="PROSITE" id="PS50110"/>
    </source>
</evidence>
<reference evidence="4 5" key="1">
    <citation type="submission" date="2020-08" db="EMBL/GenBank/DDBJ databases">
        <title>Genomic Encyclopedia of Type Strains, Phase IV (KMG-V): Genome sequencing to study the core and pangenomes of soil and plant-associated prokaryotes.</title>
        <authorList>
            <person name="Whitman W."/>
        </authorList>
    </citation>
    <scope>NUCLEOTIDE SEQUENCE [LARGE SCALE GENOMIC DNA]</scope>
    <source>
        <strain evidence="4 5">X5P3</strain>
    </source>
</reference>
<dbReference type="PANTHER" id="PTHR37299:SF1">
    <property type="entry name" value="STAGE 0 SPORULATION PROTEIN A HOMOLOG"/>
    <property type="match status" value="1"/>
</dbReference>
<feature type="modified residue" description="4-aspartylphosphate" evidence="1">
    <location>
        <position position="55"/>
    </location>
</feature>
<dbReference type="Proteomes" id="UP000584867">
    <property type="component" value="Unassembled WGS sequence"/>
</dbReference>
<comment type="caution">
    <text evidence="4">The sequence shown here is derived from an EMBL/GenBank/DDBJ whole genome shotgun (WGS) entry which is preliminary data.</text>
</comment>
<dbReference type="GO" id="GO:0003677">
    <property type="term" value="F:DNA binding"/>
    <property type="evidence" value="ECO:0007669"/>
    <property type="project" value="InterPro"/>
</dbReference>
<dbReference type="PROSITE" id="PS50110">
    <property type="entry name" value="RESPONSE_REGULATORY"/>
    <property type="match status" value="1"/>
</dbReference>
<sequence>MKIRVLVVDDEPLARQGVALRLQHHHDIEIIGECVNGREAQEFILQQKPDLVFLDIQMPYLNGIDLLRTLPPETHPFVIFLTAFDEYVLRAFEVHAIDYLLKPVDDARFSAALQHARRVLGNQGAAEYRERMQNLLRTGQEETTESPLREFSVRVGKQVRFVNVDEIDWIEAQGDYAEIHVGTRTHLIRESLSVLSNRLDAGMFIRIHRGAIVRVNRIASISSLPNRDCCVTLQNGTALRVSRTYSDHLRKLLRNKAALRMNPPSTDRTTNR</sequence>
<dbReference type="SMART" id="SM00448">
    <property type="entry name" value="REC"/>
    <property type="match status" value="1"/>
</dbReference>
<dbReference type="InterPro" id="IPR011006">
    <property type="entry name" value="CheY-like_superfamily"/>
</dbReference>
<dbReference type="GO" id="GO:0000156">
    <property type="term" value="F:phosphorelay response regulator activity"/>
    <property type="evidence" value="ECO:0007669"/>
    <property type="project" value="InterPro"/>
</dbReference>
<evidence type="ECO:0000256" key="1">
    <source>
        <dbReference type="PROSITE-ProRule" id="PRU00169"/>
    </source>
</evidence>
<dbReference type="Pfam" id="PF00072">
    <property type="entry name" value="Response_reg"/>
    <property type="match status" value="1"/>
</dbReference>
<dbReference type="PANTHER" id="PTHR37299">
    <property type="entry name" value="TRANSCRIPTIONAL REGULATOR-RELATED"/>
    <property type="match status" value="1"/>
</dbReference>
<organism evidence="4 5">
    <name type="scientific">Granulicella mallensis</name>
    <dbReference type="NCBI Taxonomy" id="940614"/>
    <lineage>
        <taxon>Bacteria</taxon>
        <taxon>Pseudomonadati</taxon>
        <taxon>Acidobacteriota</taxon>
        <taxon>Terriglobia</taxon>
        <taxon>Terriglobales</taxon>
        <taxon>Acidobacteriaceae</taxon>
        <taxon>Granulicella</taxon>
    </lineage>
</organism>
<proteinExistence type="predicted"/>
<dbReference type="FunFam" id="3.40.50.2300:FF:000051">
    <property type="entry name" value="Two-component response regulator yehT"/>
    <property type="match status" value="1"/>
</dbReference>
<dbReference type="SMART" id="SM00850">
    <property type="entry name" value="LytTR"/>
    <property type="match status" value="1"/>
</dbReference>
<accession>A0A7W7ZLS5</accession>
<evidence type="ECO:0000313" key="4">
    <source>
        <dbReference type="EMBL" id="MBB5062272.1"/>
    </source>
</evidence>
<dbReference type="CDD" id="cd17532">
    <property type="entry name" value="REC_LytTR_AlgR-like"/>
    <property type="match status" value="1"/>
</dbReference>
<dbReference type="Gene3D" id="3.40.50.2300">
    <property type="match status" value="1"/>
</dbReference>
<name>A0A7W7ZLS5_9BACT</name>
<evidence type="ECO:0000259" key="3">
    <source>
        <dbReference type="PROSITE" id="PS50930"/>
    </source>
</evidence>
<dbReference type="Pfam" id="PF04397">
    <property type="entry name" value="LytTR"/>
    <property type="match status" value="1"/>
</dbReference>